<gene>
    <name evidence="2" type="ORF">LCGC14_0354460</name>
</gene>
<name>A0A0F9VX25_9ZZZZ</name>
<sequence length="157" mass="18439">MGYKKLDEVMELLTDELDGFNKSIIRLERLTQNMENITIKPDISEIEDMLKTYLNSEKANNSRLDEFVRGITEQISKVRLIPRVQVWILYSIWITSLIIIGYLAFKVSGIDEMKEKAFAKGEQEVISNLKGYFDQNPEHYQSYQKWIKEKDSVPIQK</sequence>
<comment type="caution">
    <text evidence="2">The sequence shown here is derived from an EMBL/GenBank/DDBJ whole genome shotgun (WGS) entry which is preliminary data.</text>
</comment>
<accession>A0A0F9VX25</accession>
<dbReference type="AlphaFoldDB" id="A0A0F9VX25"/>
<keyword evidence="1" id="KW-0812">Transmembrane</keyword>
<dbReference type="InterPro" id="IPR046617">
    <property type="entry name" value="DUF6730"/>
</dbReference>
<dbReference type="Pfam" id="PF20503">
    <property type="entry name" value="DUF6730"/>
    <property type="match status" value="1"/>
</dbReference>
<feature type="transmembrane region" description="Helical" evidence="1">
    <location>
        <begin position="87"/>
        <end position="105"/>
    </location>
</feature>
<keyword evidence="1" id="KW-0472">Membrane</keyword>
<keyword evidence="1" id="KW-1133">Transmembrane helix</keyword>
<protein>
    <submittedName>
        <fullName evidence="2">Uncharacterized protein</fullName>
    </submittedName>
</protein>
<evidence type="ECO:0000313" key="2">
    <source>
        <dbReference type="EMBL" id="KKN78016.1"/>
    </source>
</evidence>
<dbReference type="EMBL" id="LAZR01000270">
    <property type="protein sequence ID" value="KKN78016.1"/>
    <property type="molecule type" value="Genomic_DNA"/>
</dbReference>
<reference evidence="2" key="1">
    <citation type="journal article" date="2015" name="Nature">
        <title>Complex archaea that bridge the gap between prokaryotes and eukaryotes.</title>
        <authorList>
            <person name="Spang A."/>
            <person name="Saw J.H."/>
            <person name="Jorgensen S.L."/>
            <person name="Zaremba-Niedzwiedzka K."/>
            <person name="Martijn J."/>
            <person name="Lind A.E."/>
            <person name="van Eijk R."/>
            <person name="Schleper C."/>
            <person name="Guy L."/>
            <person name="Ettema T.J."/>
        </authorList>
    </citation>
    <scope>NUCLEOTIDE SEQUENCE</scope>
</reference>
<organism evidence="2">
    <name type="scientific">marine sediment metagenome</name>
    <dbReference type="NCBI Taxonomy" id="412755"/>
    <lineage>
        <taxon>unclassified sequences</taxon>
        <taxon>metagenomes</taxon>
        <taxon>ecological metagenomes</taxon>
    </lineage>
</organism>
<proteinExistence type="predicted"/>
<evidence type="ECO:0000256" key="1">
    <source>
        <dbReference type="SAM" id="Phobius"/>
    </source>
</evidence>